<organism evidence="2 3">
    <name type="scientific">Roseibium aggregatum (strain ATCC 25650 / DSM 13394 / JCM 20685 / NBRC 16684 / NCIMB 2208 / IAM 12614 / B1)</name>
    <name type="common">Stappia aggregata</name>
    <dbReference type="NCBI Taxonomy" id="384765"/>
    <lineage>
        <taxon>Bacteria</taxon>
        <taxon>Pseudomonadati</taxon>
        <taxon>Pseudomonadota</taxon>
        <taxon>Alphaproteobacteria</taxon>
        <taxon>Hyphomicrobiales</taxon>
        <taxon>Stappiaceae</taxon>
        <taxon>Roseibium</taxon>
    </lineage>
</organism>
<dbReference type="eggNOG" id="ENOG50318KF">
    <property type="taxonomic scope" value="Bacteria"/>
</dbReference>
<gene>
    <name evidence="2" type="ORF">SIAM614_25642</name>
</gene>
<evidence type="ECO:0000313" key="2">
    <source>
        <dbReference type="EMBL" id="EAV42066.1"/>
    </source>
</evidence>
<dbReference type="Proteomes" id="UP000004848">
    <property type="component" value="Unassembled WGS sequence"/>
</dbReference>
<accession>A0NZ65</accession>
<feature type="transmembrane region" description="Helical" evidence="1">
    <location>
        <begin position="158"/>
        <end position="179"/>
    </location>
</feature>
<dbReference type="AlphaFoldDB" id="A0NZ65"/>
<keyword evidence="1" id="KW-0472">Membrane</keyword>
<dbReference type="EMBL" id="AAUW01000017">
    <property type="protein sequence ID" value="EAV42066.1"/>
    <property type="molecule type" value="Genomic_DNA"/>
</dbReference>
<reference evidence="2 3" key="1">
    <citation type="submission" date="2006-05" db="EMBL/GenBank/DDBJ databases">
        <authorList>
            <person name="King G."/>
            <person name="Ferriera S."/>
            <person name="Johnson J."/>
            <person name="Kravitz S."/>
            <person name="Beeson K."/>
            <person name="Sutton G."/>
            <person name="Rogers Y.-H."/>
            <person name="Friedman R."/>
            <person name="Frazier M."/>
            <person name="Venter J.C."/>
        </authorList>
    </citation>
    <scope>NUCLEOTIDE SEQUENCE [LARGE SCALE GENOMIC DNA]</scope>
    <source>
        <strain evidence="3">ATCC 25650 / DSM 13394 / JCM 20685 / NBRC 16684 / NCIMB 2208 / IAM 12614 / B1</strain>
    </source>
</reference>
<keyword evidence="1" id="KW-0812">Transmembrane</keyword>
<feature type="transmembrane region" description="Helical" evidence="1">
    <location>
        <begin position="78"/>
        <end position="101"/>
    </location>
</feature>
<comment type="caution">
    <text evidence="2">The sequence shown here is derived from an EMBL/GenBank/DDBJ whole genome shotgun (WGS) entry which is preliminary data.</text>
</comment>
<feature type="transmembrane region" description="Helical" evidence="1">
    <location>
        <begin position="122"/>
        <end position="146"/>
    </location>
</feature>
<sequence>MSLHAPATPPAGFFGGYCMLKRLLSDSVSIVFGNLETVFKVCGGWFLLQFVLSLLILANGTQIDEATAPEDISGTTVLLLLTTMVIALLSSASISVAWHRFGLLNERPGPLHFRVGAVEFRFIGQMLLLSLAAVVVVLPAGLMIGVLSSLFKSTALTVVLWIVAVFVLAPFLFRLNLSLPAVAVERPLGFSQMLQFGKGLGMPMFLAALILILPFVAVGEGLQYVLGLLSGGLPAALIQMKILVLNVLVQIIVTVLGISILTAGYRIAMERPEGAGART</sequence>
<keyword evidence="1" id="KW-1133">Transmembrane helix</keyword>
<feature type="transmembrane region" description="Helical" evidence="1">
    <location>
        <begin position="238"/>
        <end position="261"/>
    </location>
</feature>
<evidence type="ECO:0000313" key="3">
    <source>
        <dbReference type="Proteomes" id="UP000004848"/>
    </source>
</evidence>
<evidence type="ECO:0000256" key="1">
    <source>
        <dbReference type="SAM" id="Phobius"/>
    </source>
</evidence>
<feature type="transmembrane region" description="Helical" evidence="1">
    <location>
        <begin position="200"/>
        <end position="218"/>
    </location>
</feature>
<name>A0NZ65_ROSAI</name>
<protein>
    <submittedName>
        <fullName evidence="2">Uncharacterized protein</fullName>
    </submittedName>
</protein>
<feature type="transmembrane region" description="Helical" evidence="1">
    <location>
        <begin position="38"/>
        <end position="58"/>
    </location>
</feature>
<proteinExistence type="predicted"/>